<accession>A0ABT9NKS7</accession>
<name>A0ABT9NKS7_9ACTN</name>
<dbReference type="EMBL" id="JAUSQM010000001">
    <property type="protein sequence ID" value="MDP9821020.1"/>
    <property type="molecule type" value="Genomic_DNA"/>
</dbReference>
<proteinExistence type="predicted"/>
<keyword evidence="3" id="KW-1185">Reference proteome</keyword>
<dbReference type="Pfam" id="PF13399">
    <property type="entry name" value="LytR_C"/>
    <property type="match status" value="1"/>
</dbReference>
<dbReference type="Gene3D" id="3.30.70.2390">
    <property type="match status" value="1"/>
</dbReference>
<dbReference type="Proteomes" id="UP001240447">
    <property type="component" value="Unassembled WGS sequence"/>
</dbReference>
<feature type="domain" description="LytR/CpsA/Psr regulator C-terminal" evidence="1">
    <location>
        <begin position="63"/>
        <end position="150"/>
    </location>
</feature>
<gene>
    <name evidence="2" type="ORF">J2S59_000829</name>
</gene>
<evidence type="ECO:0000313" key="2">
    <source>
        <dbReference type="EMBL" id="MDP9821020.1"/>
    </source>
</evidence>
<evidence type="ECO:0000313" key="3">
    <source>
        <dbReference type="Proteomes" id="UP001240447"/>
    </source>
</evidence>
<dbReference type="InterPro" id="IPR027381">
    <property type="entry name" value="LytR/CpsA/Psr_C"/>
</dbReference>
<protein>
    <recommendedName>
        <fullName evidence="1">LytR/CpsA/Psr regulator C-terminal domain-containing protein</fullName>
    </recommendedName>
</protein>
<comment type="caution">
    <text evidence="2">The sequence shown here is derived from an EMBL/GenBank/DDBJ whole genome shotgun (WGS) entry which is preliminary data.</text>
</comment>
<sequence length="170" mass="18028">MHRRTAVSATTLTVLSLILVLAAVWGWNALFPDPADDGPANPAFVAPTCTPSTVEGRRVRTRDITVSVYNAGNRSGQAGRVLTALESRGFRPGALGNAPEGTDVARAQVWAASEEDPAAQLLARHLGRRTPIVVRDGIGPGLTVMVGNNWNQLARAPRAIKVEPDEETCA</sequence>
<organism evidence="2 3">
    <name type="scientific">Nocardioides massiliensis</name>
    <dbReference type="NCBI Taxonomy" id="1325935"/>
    <lineage>
        <taxon>Bacteria</taxon>
        <taxon>Bacillati</taxon>
        <taxon>Actinomycetota</taxon>
        <taxon>Actinomycetes</taxon>
        <taxon>Propionibacteriales</taxon>
        <taxon>Nocardioidaceae</taxon>
        <taxon>Nocardioides</taxon>
    </lineage>
</organism>
<reference evidence="2 3" key="1">
    <citation type="submission" date="2023-07" db="EMBL/GenBank/DDBJ databases">
        <title>Sequencing the genomes of 1000 actinobacteria strains.</title>
        <authorList>
            <person name="Klenk H.-P."/>
        </authorList>
    </citation>
    <scope>NUCLEOTIDE SEQUENCE [LARGE SCALE GENOMIC DNA]</scope>
    <source>
        <strain evidence="2 3">GD13</strain>
    </source>
</reference>
<evidence type="ECO:0000259" key="1">
    <source>
        <dbReference type="Pfam" id="PF13399"/>
    </source>
</evidence>
<dbReference type="RefSeq" id="WP_068120742.1">
    <property type="nucleotide sequence ID" value="NZ_CCXJ01000304.1"/>
</dbReference>